<accession>A0A1I5CNG8</accession>
<organism evidence="2 3">
    <name type="scientific">Geodermatophilus obscurus</name>
    <dbReference type="NCBI Taxonomy" id="1861"/>
    <lineage>
        <taxon>Bacteria</taxon>
        <taxon>Bacillati</taxon>
        <taxon>Actinomycetota</taxon>
        <taxon>Actinomycetes</taxon>
        <taxon>Geodermatophilales</taxon>
        <taxon>Geodermatophilaceae</taxon>
        <taxon>Geodermatophilus</taxon>
    </lineage>
</organism>
<dbReference type="GO" id="GO:0008235">
    <property type="term" value="F:metalloexopeptidase activity"/>
    <property type="evidence" value="ECO:0007669"/>
    <property type="project" value="InterPro"/>
</dbReference>
<dbReference type="EMBL" id="FOWE01000001">
    <property type="protein sequence ID" value="SFN88477.1"/>
    <property type="molecule type" value="Genomic_DNA"/>
</dbReference>
<keyword evidence="3" id="KW-1185">Reference proteome</keyword>
<dbReference type="PANTHER" id="PTHR12147">
    <property type="entry name" value="METALLOPEPTIDASE M28 FAMILY MEMBER"/>
    <property type="match status" value="1"/>
</dbReference>
<dbReference type="Gene3D" id="3.40.630.10">
    <property type="entry name" value="Zn peptidases"/>
    <property type="match status" value="1"/>
</dbReference>
<proteinExistence type="predicted"/>
<dbReference type="Proteomes" id="UP000183642">
    <property type="component" value="Unassembled WGS sequence"/>
</dbReference>
<feature type="domain" description="Peptidase M28" evidence="1">
    <location>
        <begin position="388"/>
        <end position="615"/>
    </location>
</feature>
<sequence length="626" mass="65255">MDPLNGTAVFFDIGGTLASVTLSAGGDRIEDLAVYPYVPGVLAELAGRGARLGVLSDPGPIPPADVDRALEDAGLRRHLDPELVLYGRKDTPRLFAQAVERAGAADRVLFVGEDAGERARALQAGLLVAPHPRLATAVLDEQAPLRYLRVTVPLAHAGEDWRAELRDLPLLPLHVTGQGGGTVYAVGTTSAAARLDDLGFLVDRLGTEDQPLTTELYLLRDDRQVDSGFLALDGSSRDLFRTGPAARAVLASTADGLVVAVPAPESVEDYHLAASRHGHNLRLAPAVEPAGDRAGAAEAGVVGPAVTPEEKEVLDARVRPEHLAGHLARYTGTAPACGDGTVITSRHVQHPGNAAAVAALAADLERIGGGRLVVRRHVFAHEGRQLANVEAALPGTGLDGVVLVTAHLDSTGARAADHDPAVDAAPGADDDGSGLAGVLVAAEAVLALDAALDVPRRAVRFVLFNAEEHGLVGSLAYARDQALLGTPITAVLQMDMIGWDALPGRTFELHAGFRRSPTVQARSLALARTVAELVPQVSPALPAPQLYPHAGEADPADARSDHHSFQLNGYPACLVSEDLFAGPGPDAPPADMNPRYHLPTDTSIDADYAGDIARLVTAAAWVAATR</sequence>
<evidence type="ECO:0000259" key="1">
    <source>
        <dbReference type="Pfam" id="PF04389"/>
    </source>
</evidence>
<dbReference type="PANTHER" id="PTHR12147:SF26">
    <property type="entry name" value="PEPTIDASE M28 DOMAIN-CONTAINING PROTEIN"/>
    <property type="match status" value="1"/>
</dbReference>
<dbReference type="Pfam" id="PF04389">
    <property type="entry name" value="Peptidase_M28"/>
    <property type="match status" value="1"/>
</dbReference>
<dbReference type="InterPro" id="IPR036412">
    <property type="entry name" value="HAD-like_sf"/>
</dbReference>
<dbReference type="InterPro" id="IPR007484">
    <property type="entry name" value="Peptidase_M28"/>
</dbReference>
<dbReference type="InterPro" id="IPR045175">
    <property type="entry name" value="M28_fam"/>
</dbReference>
<dbReference type="SUPFAM" id="SSF53187">
    <property type="entry name" value="Zn-dependent exopeptidases"/>
    <property type="match status" value="1"/>
</dbReference>
<dbReference type="SUPFAM" id="SSF56784">
    <property type="entry name" value="HAD-like"/>
    <property type="match status" value="1"/>
</dbReference>
<dbReference type="GO" id="GO:0006508">
    <property type="term" value="P:proteolysis"/>
    <property type="evidence" value="ECO:0007669"/>
    <property type="project" value="InterPro"/>
</dbReference>
<dbReference type="OrthoDB" id="3826977at2"/>
<protein>
    <submittedName>
        <fullName evidence="2">Peptidase family M28</fullName>
    </submittedName>
</protein>
<dbReference type="AlphaFoldDB" id="A0A1I5CNG8"/>
<gene>
    <name evidence="2" type="ORF">SAMN05660359_00425</name>
</gene>
<reference evidence="3" key="1">
    <citation type="submission" date="2016-10" db="EMBL/GenBank/DDBJ databases">
        <authorList>
            <person name="Varghese N."/>
            <person name="Submissions S."/>
        </authorList>
    </citation>
    <scope>NUCLEOTIDE SEQUENCE [LARGE SCALE GENOMIC DNA]</scope>
    <source>
        <strain evidence="3">DSM 43161</strain>
    </source>
</reference>
<evidence type="ECO:0000313" key="2">
    <source>
        <dbReference type="EMBL" id="SFN88477.1"/>
    </source>
</evidence>
<evidence type="ECO:0000313" key="3">
    <source>
        <dbReference type="Proteomes" id="UP000183642"/>
    </source>
</evidence>
<name>A0A1I5CNG8_9ACTN</name>
<dbReference type="RefSeq" id="WP_075012097.1">
    <property type="nucleotide sequence ID" value="NZ_FOWE01000001.1"/>
</dbReference>
<dbReference type="Gene3D" id="3.40.50.1000">
    <property type="entry name" value="HAD superfamily/HAD-like"/>
    <property type="match status" value="1"/>
</dbReference>
<dbReference type="InterPro" id="IPR023214">
    <property type="entry name" value="HAD_sf"/>
</dbReference>